<accession>A0ACC0J3G8</accession>
<gene>
    <name evidence="1" type="ORF">LOK49_LG01G01183</name>
</gene>
<comment type="caution">
    <text evidence="1">The sequence shown here is derived from an EMBL/GenBank/DDBJ whole genome shotgun (WGS) entry which is preliminary data.</text>
</comment>
<organism evidence="1 2">
    <name type="scientific">Camellia lanceoleosa</name>
    <dbReference type="NCBI Taxonomy" id="1840588"/>
    <lineage>
        <taxon>Eukaryota</taxon>
        <taxon>Viridiplantae</taxon>
        <taxon>Streptophyta</taxon>
        <taxon>Embryophyta</taxon>
        <taxon>Tracheophyta</taxon>
        <taxon>Spermatophyta</taxon>
        <taxon>Magnoliopsida</taxon>
        <taxon>eudicotyledons</taxon>
        <taxon>Gunneridae</taxon>
        <taxon>Pentapetalae</taxon>
        <taxon>asterids</taxon>
        <taxon>Ericales</taxon>
        <taxon>Theaceae</taxon>
        <taxon>Camellia</taxon>
    </lineage>
</organism>
<keyword evidence="2" id="KW-1185">Reference proteome</keyword>
<dbReference type="EMBL" id="CM045758">
    <property type="protein sequence ID" value="KAI8031958.1"/>
    <property type="molecule type" value="Genomic_DNA"/>
</dbReference>
<evidence type="ECO:0000313" key="1">
    <source>
        <dbReference type="EMBL" id="KAI8031958.1"/>
    </source>
</evidence>
<reference evidence="1 2" key="1">
    <citation type="journal article" date="2022" name="Plant J.">
        <title>Chromosome-level genome of Camellia lanceoleosa provides a valuable resource for understanding genome evolution and self-incompatibility.</title>
        <authorList>
            <person name="Gong W."/>
            <person name="Xiao S."/>
            <person name="Wang L."/>
            <person name="Liao Z."/>
            <person name="Chang Y."/>
            <person name="Mo W."/>
            <person name="Hu G."/>
            <person name="Li W."/>
            <person name="Zhao G."/>
            <person name="Zhu H."/>
            <person name="Hu X."/>
            <person name="Ji K."/>
            <person name="Xiang X."/>
            <person name="Song Q."/>
            <person name="Yuan D."/>
            <person name="Jin S."/>
            <person name="Zhang L."/>
        </authorList>
    </citation>
    <scope>NUCLEOTIDE SEQUENCE [LARGE SCALE GENOMIC DNA]</scope>
    <source>
        <strain evidence="1">SQ_2022a</strain>
    </source>
</reference>
<evidence type="ECO:0000313" key="2">
    <source>
        <dbReference type="Proteomes" id="UP001060215"/>
    </source>
</evidence>
<name>A0ACC0J3G8_9ERIC</name>
<proteinExistence type="predicted"/>
<sequence length="1032" mass="115882">MEVKMPTMSLLTDLSSLPPKRQFDHSGCQYWGFPPNFKRPKFDAIRDFPKHFGATGNSKIGEEWVVSVKPSEISVTSDMKSESTEPMVSSHDNVEELPTLSLLPDERPLSKLPGKILFDLGGCQRRGFPPNFKRPKVDVIRDIPRRCVLTPQITEKPSECISVVATTGDSKVGEEGAVVPVKPSGISKPSDVKSESTTAAVAGEKVVLKTPDDPKLTNVTENLAEAKSIDTLDILKLLSLPRPLVRKYPPLKIRKGIPVYRTYPPGCRMLNHASKSKILVNKSSVEHRPLVETTTVGKQFEVQILDVHGFERNLEVNALKEMADKVQAKSTQIIGSESCKQIQSRTSSEFKVKQDNKVETSNVSPSEIILLPPDSMCQTVNTKIKEDNGLVGRMGKELEEYCEDTDAKDGSDMVIWSQVAQHFDLKPLSCDWAIAKQEGEWVFNCEPLEATSGYKIQNHEVYDAGESNYVLLQNQDIAEAYKQDYTKENSLFLSEEAANQYEDTPFDDKENHKHIVAKESNVLSIVPFDDIQAIDSQNKVREALDLFDEIFTKILEEHEAKSKEKGNAAKQIHVEAANLLKKQQKWVNTERLLGPVPGVEVGHKFRFRAELLVIGLHHQFQSGIDYMKKDGKFFATSIVASGRYANDVGSPDVLKYCGQGGNPTSGCKEPKDQKLERGNLALKNSMDAGTPVRVIRGRQNLKSSNILGRYVYDGLYIVVSCKQERGEYGKLVFMFHLNRIPGQPKLTPEILSMSAKSKVRKLPSGVDDISQGKEKMPIHVVNTVDDEKPPPFVYITNMIYPEWYNRAIRIGCDCKNGCSYSKKCLCTIKNGGDNPFNCNGAIVELKPLVYECGPSCKCSSFCKNRVSQHGIRYQLEVFKTESRGWGVRSRNYISSGNFICEYVGELLHDKEAEQRGDNDDYLFDIGHGNDDKFPQDEALDDDGFTIDAMHFGNVGRFINHSCSPNLCAQNVLYDHDDKRMPHIMFFATRGIFPLQELTYDYNYKLDQVRDVNGNIKKKNCYCGSLECCGRMY</sequence>
<dbReference type="Proteomes" id="UP001060215">
    <property type="component" value="Chromosome 1"/>
</dbReference>
<protein>
    <submittedName>
        <fullName evidence="1">Histone-lysine N-methyltransferase, H3 lysine-9 specific SUVH5</fullName>
    </submittedName>
</protein>